<proteinExistence type="predicted"/>
<accession>A0AAD4C398</accession>
<reference evidence="1" key="2">
    <citation type="journal article" date="2020" name="Nat. Commun.">
        <title>Large-scale genome sequencing of mycorrhizal fungi provides insights into the early evolution of symbiotic traits.</title>
        <authorList>
            <person name="Miyauchi S."/>
            <person name="Kiss E."/>
            <person name="Kuo A."/>
            <person name="Drula E."/>
            <person name="Kohler A."/>
            <person name="Sanchez-Garcia M."/>
            <person name="Morin E."/>
            <person name="Andreopoulos B."/>
            <person name="Barry K.W."/>
            <person name="Bonito G."/>
            <person name="Buee M."/>
            <person name="Carver A."/>
            <person name="Chen C."/>
            <person name="Cichocki N."/>
            <person name="Clum A."/>
            <person name="Culley D."/>
            <person name="Crous P.W."/>
            <person name="Fauchery L."/>
            <person name="Girlanda M."/>
            <person name="Hayes R.D."/>
            <person name="Keri Z."/>
            <person name="LaButti K."/>
            <person name="Lipzen A."/>
            <person name="Lombard V."/>
            <person name="Magnuson J."/>
            <person name="Maillard F."/>
            <person name="Murat C."/>
            <person name="Nolan M."/>
            <person name="Ohm R.A."/>
            <person name="Pangilinan J."/>
            <person name="Pereira M.F."/>
            <person name="Perotto S."/>
            <person name="Peter M."/>
            <person name="Pfister S."/>
            <person name="Riley R."/>
            <person name="Sitrit Y."/>
            <person name="Stielow J.B."/>
            <person name="Szollosi G."/>
            <person name="Zifcakova L."/>
            <person name="Stursova M."/>
            <person name="Spatafora J.W."/>
            <person name="Tedersoo L."/>
            <person name="Vaario L.M."/>
            <person name="Yamada A."/>
            <person name="Yan M."/>
            <person name="Wang P."/>
            <person name="Xu J."/>
            <person name="Bruns T."/>
            <person name="Baldrian P."/>
            <person name="Vilgalys R."/>
            <person name="Dunand C."/>
            <person name="Henrissat B."/>
            <person name="Grigoriev I.V."/>
            <person name="Hibbett D."/>
            <person name="Nagy L.G."/>
            <person name="Martin F.M."/>
        </authorList>
    </citation>
    <scope>NUCLEOTIDE SEQUENCE</scope>
    <source>
        <strain evidence="1">BED1</strain>
    </source>
</reference>
<keyword evidence="2" id="KW-1185">Reference proteome</keyword>
<protein>
    <submittedName>
        <fullName evidence="1">Uncharacterized protein</fullName>
    </submittedName>
</protein>
<sequence>MKSYLTSLAYFAAAVAAGHPSLLINTPSDVIECKPLLIAWCGGKGTHSAGFHDACEGLTTSPPSPLHP</sequence>
<organism evidence="1 2">
    <name type="scientific">Boletus edulis BED1</name>
    <dbReference type="NCBI Taxonomy" id="1328754"/>
    <lineage>
        <taxon>Eukaryota</taxon>
        <taxon>Fungi</taxon>
        <taxon>Dikarya</taxon>
        <taxon>Basidiomycota</taxon>
        <taxon>Agaricomycotina</taxon>
        <taxon>Agaricomycetes</taxon>
        <taxon>Agaricomycetidae</taxon>
        <taxon>Boletales</taxon>
        <taxon>Boletineae</taxon>
        <taxon>Boletaceae</taxon>
        <taxon>Boletoideae</taxon>
        <taxon>Boletus</taxon>
    </lineage>
</organism>
<name>A0AAD4C398_BOLED</name>
<comment type="caution">
    <text evidence="1">The sequence shown here is derived from an EMBL/GenBank/DDBJ whole genome shotgun (WGS) entry which is preliminary data.</text>
</comment>
<reference evidence="1" key="1">
    <citation type="submission" date="2019-10" db="EMBL/GenBank/DDBJ databases">
        <authorList>
            <consortium name="DOE Joint Genome Institute"/>
            <person name="Kuo A."/>
            <person name="Miyauchi S."/>
            <person name="Kiss E."/>
            <person name="Drula E."/>
            <person name="Kohler A."/>
            <person name="Sanchez-Garcia M."/>
            <person name="Andreopoulos B."/>
            <person name="Barry K.W."/>
            <person name="Bonito G."/>
            <person name="Buee M."/>
            <person name="Carver A."/>
            <person name="Chen C."/>
            <person name="Cichocki N."/>
            <person name="Clum A."/>
            <person name="Culley D."/>
            <person name="Crous P.W."/>
            <person name="Fauchery L."/>
            <person name="Girlanda M."/>
            <person name="Hayes R."/>
            <person name="Keri Z."/>
            <person name="LaButti K."/>
            <person name="Lipzen A."/>
            <person name="Lombard V."/>
            <person name="Magnuson J."/>
            <person name="Maillard F."/>
            <person name="Morin E."/>
            <person name="Murat C."/>
            <person name="Nolan M."/>
            <person name="Ohm R."/>
            <person name="Pangilinan J."/>
            <person name="Pereira M."/>
            <person name="Perotto S."/>
            <person name="Peter M."/>
            <person name="Riley R."/>
            <person name="Sitrit Y."/>
            <person name="Stielow B."/>
            <person name="Szollosi G."/>
            <person name="Zifcakova L."/>
            <person name="Stursova M."/>
            <person name="Spatafora J.W."/>
            <person name="Tedersoo L."/>
            <person name="Vaario L.-M."/>
            <person name="Yamada A."/>
            <person name="Yan M."/>
            <person name="Wang P."/>
            <person name="Xu J."/>
            <person name="Bruns T."/>
            <person name="Baldrian P."/>
            <person name="Vilgalys R."/>
            <person name="Henrissat B."/>
            <person name="Grigoriev I.V."/>
            <person name="Hibbett D."/>
            <person name="Nagy L.G."/>
            <person name="Martin F.M."/>
        </authorList>
    </citation>
    <scope>NUCLEOTIDE SEQUENCE</scope>
    <source>
        <strain evidence="1">BED1</strain>
    </source>
</reference>
<evidence type="ECO:0000313" key="2">
    <source>
        <dbReference type="Proteomes" id="UP001194468"/>
    </source>
</evidence>
<evidence type="ECO:0000313" key="1">
    <source>
        <dbReference type="EMBL" id="KAF8447724.1"/>
    </source>
</evidence>
<gene>
    <name evidence="1" type="ORF">L210DRAFT_2812883</name>
</gene>
<dbReference type="AlphaFoldDB" id="A0AAD4C398"/>
<dbReference type="Proteomes" id="UP001194468">
    <property type="component" value="Unassembled WGS sequence"/>
</dbReference>
<dbReference type="EMBL" id="WHUW01000004">
    <property type="protein sequence ID" value="KAF8447724.1"/>
    <property type="molecule type" value="Genomic_DNA"/>
</dbReference>